<dbReference type="InterPro" id="IPR024654">
    <property type="entry name" value="Calcineurin-like_PHP_lpxH"/>
</dbReference>
<evidence type="ECO:0000256" key="1">
    <source>
        <dbReference type="ARBA" id="ARBA00008950"/>
    </source>
</evidence>
<protein>
    <recommendedName>
        <fullName evidence="2">Phosphoesterase</fullName>
        <ecNumber evidence="2">3.1.4.-</ecNumber>
    </recommendedName>
</protein>
<dbReference type="RefSeq" id="WP_059313651.1">
    <property type="nucleotide sequence ID" value="NZ_CP013987.1"/>
</dbReference>
<dbReference type="InterPro" id="IPR000979">
    <property type="entry name" value="Phosphodiesterase_MJ0936/Vps29"/>
</dbReference>
<sequence>MPTAPRPYRVGLIADTHGLMRPQALEALAGSDFILHAGDIGKHEILDALRELAPLAVVRGNNDDVPWADDIPERVTLTLADIGIHMLHILPELDLQTAGAAVRVVVSGHSHKPLIEERDGVLYVNPGSAGPRRFRLPISVGRLTLDAGQIQAEILELTP</sequence>
<dbReference type="SUPFAM" id="SSF56300">
    <property type="entry name" value="Metallo-dependent phosphatases"/>
    <property type="match status" value="1"/>
</dbReference>
<reference evidence="4 5" key="1">
    <citation type="submission" date="2016-01" db="EMBL/GenBank/DDBJ databases">
        <title>Annotation of Pseudomonas oryzihabitans USDA-ARS-USMARC-56511.</title>
        <authorList>
            <person name="Harhay G.P."/>
            <person name="Harhay D.M."/>
            <person name="Smith T.P.L."/>
            <person name="Bono J.L."/>
            <person name="Heaton M.P."/>
            <person name="Clawson M.L."/>
            <person name="Chitko-Mckown C.G."/>
            <person name="Capik S.F."/>
            <person name="DeDonder K.D."/>
            <person name="Apley M.D."/>
            <person name="Lubbers B.V."/>
            <person name="White B.J."/>
            <person name="Larson R.L."/>
        </authorList>
    </citation>
    <scope>NUCLEOTIDE SEQUENCE [LARGE SCALE GENOMIC DNA]</scope>
    <source>
        <strain evidence="4 5">USDA-ARS-USMARC-56511</strain>
    </source>
</reference>
<evidence type="ECO:0000256" key="2">
    <source>
        <dbReference type="RuleBase" id="RU362039"/>
    </source>
</evidence>
<comment type="similarity">
    <text evidence="1 2">Belongs to the metallophosphoesterase superfamily. YfcE family.</text>
</comment>
<dbReference type="AlphaFoldDB" id="A0A0U4VJJ5"/>
<evidence type="ECO:0000259" key="3">
    <source>
        <dbReference type="Pfam" id="PF12850"/>
    </source>
</evidence>
<feature type="domain" description="Calcineurin-like phosphoesterase" evidence="3">
    <location>
        <begin position="9"/>
        <end position="147"/>
    </location>
</feature>
<dbReference type="Pfam" id="PF12850">
    <property type="entry name" value="Metallophos_2"/>
    <property type="match status" value="1"/>
</dbReference>
<evidence type="ECO:0000313" key="5">
    <source>
        <dbReference type="Proteomes" id="UP000064137"/>
    </source>
</evidence>
<dbReference type="PANTHER" id="PTHR11124">
    <property type="entry name" value="VACUOLAR SORTING PROTEIN VPS29"/>
    <property type="match status" value="1"/>
</dbReference>
<gene>
    <name evidence="4" type="ORF">APT59_03935</name>
</gene>
<dbReference type="NCBIfam" id="TIGR00040">
    <property type="entry name" value="yfcE"/>
    <property type="match status" value="1"/>
</dbReference>
<evidence type="ECO:0000313" key="4">
    <source>
        <dbReference type="EMBL" id="ALZ83392.1"/>
    </source>
</evidence>
<dbReference type="GO" id="GO:0046872">
    <property type="term" value="F:metal ion binding"/>
    <property type="evidence" value="ECO:0007669"/>
    <property type="project" value="UniProtKB-KW"/>
</dbReference>
<comment type="cofactor">
    <cofactor evidence="2">
        <name>a divalent metal cation</name>
        <dbReference type="ChEBI" id="CHEBI:60240"/>
    </cofactor>
</comment>
<keyword evidence="2" id="KW-0479">Metal-binding</keyword>
<dbReference type="EC" id="3.1.4.-" evidence="2"/>
<dbReference type="Proteomes" id="UP000064137">
    <property type="component" value="Chromosome"/>
</dbReference>
<name>A0A0U4VJJ5_9PSED</name>
<organism evidence="4 5">
    <name type="scientific">Pseudomonas oryzihabitans</name>
    <dbReference type="NCBI Taxonomy" id="47885"/>
    <lineage>
        <taxon>Bacteria</taxon>
        <taxon>Pseudomonadati</taxon>
        <taxon>Pseudomonadota</taxon>
        <taxon>Gammaproteobacteria</taxon>
        <taxon>Pseudomonadales</taxon>
        <taxon>Pseudomonadaceae</taxon>
        <taxon>Pseudomonas</taxon>
    </lineage>
</organism>
<dbReference type="GO" id="GO:0016787">
    <property type="term" value="F:hydrolase activity"/>
    <property type="evidence" value="ECO:0007669"/>
    <property type="project" value="UniProtKB-UniRule"/>
</dbReference>
<dbReference type="EMBL" id="CP013987">
    <property type="protein sequence ID" value="ALZ83392.1"/>
    <property type="molecule type" value="Genomic_DNA"/>
</dbReference>
<dbReference type="KEGG" id="por:APT59_03935"/>
<accession>A0A0U4VJJ5</accession>
<dbReference type="OrthoDB" id="9785951at2"/>
<proteinExistence type="inferred from homology"/>
<dbReference type="InterPro" id="IPR029052">
    <property type="entry name" value="Metallo-depent_PP-like"/>
</dbReference>
<dbReference type="Gene3D" id="3.60.21.10">
    <property type="match status" value="1"/>
</dbReference>